<evidence type="ECO:0000313" key="1">
    <source>
        <dbReference type="Proteomes" id="UP001732720"/>
    </source>
</evidence>
<name>A0AC58MWJ1_CASCN</name>
<organism evidence="1 2">
    <name type="scientific">Castor canadensis</name>
    <name type="common">American beaver</name>
    <dbReference type="NCBI Taxonomy" id="51338"/>
    <lineage>
        <taxon>Eukaryota</taxon>
        <taxon>Metazoa</taxon>
        <taxon>Chordata</taxon>
        <taxon>Craniata</taxon>
        <taxon>Vertebrata</taxon>
        <taxon>Euteleostomi</taxon>
        <taxon>Mammalia</taxon>
        <taxon>Eutheria</taxon>
        <taxon>Euarchontoglires</taxon>
        <taxon>Glires</taxon>
        <taxon>Rodentia</taxon>
        <taxon>Castorimorpha</taxon>
        <taxon>Castoridae</taxon>
        <taxon>Castor</taxon>
    </lineage>
</organism>
<evidence type="ECO:0000313" key="2">
    <source>
        <dbReference type="RefSeq" id="XP_073933720.1"/>
    </source>
</evidence>
<accession>A0AC58MWJ1</accession>
<dbReference type="Proteomes" id="UP001732720">
    <property type="component" value="Chromosome 6"/>
</dbReference>
<keyword evidence="1" id="KW-1185">Reference proteome</keyword>
<protein>
    <submittedName>
        <fullName evidence="2">UDP-glucuronosyltransferase 3A2-like</fullName>
    </submittedName>
</protein>
<dbReference type="RefSeq" id="XP_073933720.1">
    <property type="nucleotide sequence ID" value="XM_074077619.1"/>
</dbReference>
<gene>
    <name evidence="2" type="primary">LOC109698836</name>
</gene>
<proteinExistence type="predicted"/>
<sequence>MLLVGILGFSLYKWYSLSYKEVKHTVSYLLYKDLENFIAKFGESGFVLVALGTFLSMYQTPKFLNELNSAFANLPQRVIWNCNSSQWPKDVKMATNVKIMDWLPQNDLLAHPSIRLLVTHGGMNSIMEAIQHGVPMVGIPFYGEQAENMVRIEAKKFGVAIQLQNLKAETLTLKIKQVIEDKRYKSAAVAASIIRHSHPLTPAQCLVGWINHILQTWGAVHLKPYAFQQPWHEHYMLDVFLFLLGLTVGTMWLFRKFLGMVTRWLRGSKKVKKT</sequence>
<reference evidence="2" key="1">
    <citation type="submission" date="2025-08" db="UniProtKB">
        <authorList>
            <consortium name="RefSeq"/>
        </authorList>
    </citation>
    <scope>IDENTIFICATION</scope>
</reference>